<feature type="region of interest" description="Disordered" evidence="1">
    <location>
        <begin position="183"/>
        <end position="203"/>
    </location>
</feature>
<dbReference type="Proteomes" id="UP000092461">
    <property type="component" value="Unassembled WGS sequence"/>
</dbReference>
<keyword evidence="5" id="KW-1185">Reference proteome</keyword>
<dbReference type="VEuPathDB" id="VectorBase:LLONM1_009003"/>
<feature type="domain" description="Mos1 transposase HTH" evidence="2">
    <location>
        <begin position="142"/>
        <end position="182"/>
    </location>
</feature>
<dbReference type="InterPro" id="IPR041426">
    <property type="entry name" value="Mos1_HTH"/>
</dbReference>
<dbReference type="Pfam" id="PF17906">
    <property type="entry name" value="HTH_48"/>
    <property type="match status" value="2"/>
</dbReference>
<dbReference type="PANTHER" id="PTHR46060:SF1">
    <property type="entry name" value="MARINER MOS1 TRANSPOSASE-LIKE PROTEIN"/>
    <property type="match status" value="1"/>
</dbReference>
<reference evidence="5" key="1">
    <citation type="submission" date="2012-05" db="EMBL/GenBank/DDBJ databases">
        <title>Whole Genome Assembly of Lutzomyia longipalpis.</title>
        <authorList>
            <person name="Richards S."/>
            <person name="Qu C."/>
            <person name="Dillon R."/>
            <person name="Worley K."/>
            <person name="Scherer S."/>
            <person name="Batterton M."/>
            <person name="Taylor A."/>
            <person name="Hawes A."/>
            <person name="Hernandez B."/>
            <person name="Kovar C."/>
            <person name="Mandapat C."/>
            <person name="Pham C."/>
            <person name="Qu C."/>
            <person name="Jing C."/>
            <person name="Bess C."/>
            <person name="Bandaranaike D."/>
            <person name="Ngo D."/>
            <person name="Ongeri F."/>
            <person name="Arias F."/>
            <person name="Lara F."/>
            <person name="Weissenberger G."/>
            <person name="Kamau G."/>
            <person name="Han H."/>
            <person name="Shen H."/>
            <person name="Dinh H."/>
            <person name="Khalil I."/>
            <person name="Jones J."/>
            <person name="Shafer J."/>
            <person name="Jayaseelan J."/>
            <person name="Quiroz J."/>
            <person name="Blankenburg K."/>
            <person name="Nguyen L."/>
            <person name="Jackson L."/>
            <person name="Francisco L."/>
            <person name="Tang L.-Y."/>
            <person name="Pu L.-L."/>
            <person name="Perales L."/>
            <person name="Lorensuhewa L."/>
            <person name="Munidasa M."/>
            <person name="Coyle M."/>
            <person name="Taylor M."/>
            <person name="Puazo M."/>
            <person name="Firestine M."/>
            <person name="Scheel M."/>
            <person name="Javaid M."/>
            <person name="Wang M."/>
            <person name="Li M."/>
            <person name="Tabassum N."/>
            <person name="Saada N."/>
            <person name="Osuji N."/>
            <person name="Aqrawi P."/>
            <person name="Fu Q."/>
            <person name="Thornton R."/>
            <person name="Raj R."/>
            <person name="Goodspeed R."/>
            <person name="Mata R."/>
            <person name="Najjar R."/>
            <person name="Gubbala S."/>
            <person name="Lee S."/>
            <person name="Denson S."/>
            <person name="Patil S."/>
            <person name="Macmil S."/>
            <person name="Qi S."/>
            <person name="Matskevitch T."/>
            <person name="Palculict T."/>
            <person name="Mathew T."/>
            <person name="Vee V."/>
            <person name="Velamala V."/>
            <person name="Korchina V."/>
            <person name="Cai W."/>
            <person name="Liu W."/>
            <person name="Dai W."/>
            <person name="Zou X."/>
            <person name="Zhu Y."/>
            <person name="Zhang Y."/>
            <person name="Wu Y.-Q."/>
            <person name="Xin Y."/>
            <person name="Nazarath L."/>
            <person name="Kovar C."/>
            <person name="Han Y."/>
            <person name="Muzny D."/>
            <person name="Gibbs R."/>
        </authorList>
    </citation>
    <scope>NUCLEOTIDE SEQUENCE [LARGE SCALE GENOMIC DNA]</scope>
    <source>
        <strain evidence="5">Jacobina</strain>
    </source>
</reference>
<reference evidence="4" key="3">
    <citation type="submission" date="2020-05" db="UniProtKB">
        <authorList>
            <consortium name="EnsemblMetazoa"/>
        </authorList>
    </citation>
    <scope>IDENTIFICATION</scope>
    <source>
        <strain evidence="4">Jacobina</strain>
    </source>
</reference>
<feature type="region of interest" description="Disordered" evidence="1">
    <location>
        <begin position="48"/>
        <end position="72"/>
    </location>
</feature>
<feature type="compositionally biased region" description="Basic and acidic residues" evidence="1">
    <location>
        <begin position="183"/>
        <end position="196"/>
    </location>
</feature>
<accession>A0A1B0CMM0</accession>
<dbReference type="InterPro" id="IPR052709">
    <property type="entry name" value="Transposase-MT_Hybrid"/>
</dbReference>
<dbReference type="Gene3D" id="1.10.10.60">
    <property type="entry name" value="Homeodomain-like"/>
    <property type="match status" value="1"/>
</dbReference>
<evidence type="ECO:0000313" key="3">
    <source>
        <dbReference type="EMBL" id="MBC1178218.1"/>
    </source>
</evidence>
<reference evidence="3" key="2">
    <citation type="journal article" date="2020" name="BMC">
        <title>Leishmania infection induces a limited differential gene expression in the sand fly midgut.</title>
        <authorList>
            <person name="Coutinho-Abreu I.V."/>
            <person name="Serafim T.D."/>
            <person name="Meneses C."/>
            <person name="Kamhawi S."/>
            <person name="Oliveira F."/>
            <person name="Valenzuela J.G."/>
        </authorList>
    </citation>
    <scope>NUCLEOTIDE SEQUENCE</scope>
    <source>
        <strain evidence="3">Jacobina</strain>
        <tissue evidence="3">Midgut</tissue>
    </source>
</reference>
<dbReference type="VEuPathDB" id="VectorBase:LLOJ005908"/>
<evidence type="ECO:0000313" key="5">
    <source>
        <dbReference type="Proteomes" id="UP000092461"/>
    </source>
</evidence>
<protein>
    <submittedName>
        <fullName evidence="3">Putative dd34d transposase</fullName>
    </submittedName>
</protein>
<sequence>MTERIGQRICIKFCVKLGYTAAETTRLIQKAFKDDPISVTQTKLWHRRFRDGRESAESDARSGRPTTSKTPENIEHIRAAYSKGEKVTMRQLADELGIQKSTVYEIVSGDYGPKRETTKFKEKELQSEDSAKGTGYKEQETCIKFCSNLGHSCAETVQMILGAFKEEALSEEDIETLFNSFRCSKDGGEKESKQDSSEDSDVD</sequence>
<dbReference type="AlphaFoldDB" id="A0A1B0CMM0"/>
<proteinExistence type="predicted"/>
<feature type="domain" description="Mos1 transposase HTH" evidence="2">
    <location>
        <begin position="8"/>
        <end position="52"/>
    </location>
</feature>
<name>A0A1B0CMM0_LUTLO</name>
<evidence type="ECO:0000256" key="1">
    <source>
        <dbReference type="SAM" id="MobiDB-lite"/>
    </source>
</evidence>
<dbReference type="EMBL" id="AJWK01018950">
    <property type="status" value="NOT_ANNOTATED_CDS"/>
    <property type="molecule type" value="Genomic_DNA"/>
</dbReference>
<evidence type="ECO:0000313" key="4">
    <source>
        <dbReference type="EnsemblMetazoa" id="LLOJ005908-PA"/>
    </source>
</evidence>
<dbReference type="EMBL" id="GITU01009515">
    <property type="protein sequence ID" value="MBC1178218.1"/>
    <property type="molecule type" value="Transcribed_RNA"/>
</dbReference>
<evidence type="ECO:0000259" key="2">
    <source>
        <dbReference type="Pfam" id="PF17906"/>
    </source>
</evidence>
<feature type="compositionally biased region" description="Basic and acidic residues" evidence="1">
    <location>
        <begin position="51"/>
        <end position="62"/>
    </location>
</feature>
<dbReference type="PANTHER" id="PTHR46060">
    <property type="entry name" value="MARINER MOS1 TRANSPOSASE-LIKE PROTEIN"/>
    <property type="match status" value="1"/>
</dbReference>
<organism evidence="4 5">
    <name type="scientific">Lutzomyia longipalpis</name>
    <name type="common">Sand fly</name>
    <dbReference type="NCBI Taxonomy" id="7200"/>
    <lineage>
        <taxon>Eukaryota</taxon>
        <taxon>Metazoa</taxon>
        <taxon>Ecdysozoa</taxon>
        <taxon>Arthropoda</taxon>
        <taxon>Hexapoda</taxon>
        <taxon>Insecta</taxon>
        <taxon>Pterygota</taxon>
        <taxon>Neoptera</taxon>
        <taxon>Endopterygota</taxon>
        <taxon>Diptera</taxon>
        <taxon>Nematocera</taxon>
        <taxon>Psychodoidea</taxon>
        <taxon>Psychodidae</taxon>
        <taxon>Lutzomyia</taxon>
        <taxon>Lutzomyia</taxon>
    </lineage>
</organism>
<dbReference type="EnsemblMetazoa" id="LLOJ005908-RA">
    <property type="protein sequence ID" value="LLOJ005908-PA"/>
    <property type="gene ID" value="LLOJ005908"/>
</dbReference>
<dbReference type="Gene3D" id="1.10.10.1450">
    <property type="match status" value="2"/>
</dbReference>